<accession>A0A1H7NZK4</accession>
<dbReference type="STRING" id="332977.SAMN05421740_104149"/>
<dbReference type="Pfam" id="PF09537">
    <property type="entry name" value="DUF2383"/>
    <property type="match status" value="1"/>
</dbReference>
<dbReference type="EMBL" id="FNZR01000004">
    <property type="protein sequence ID" value="SEL28654.1"/>
    <property type="molecule type" value="Genomic_DNA"/>
</dbReference>
<feature type="domain" description="DUF2383" evidence="1">
    <location>
        <begin position="35"/>
        <end position="144"/>
    </location>
</feature>
<gene>
    <name evidence="2" type="ORF">SAMN05421740_104149</name>
</gene>
<evidence type="ECO:0000259" key="1">
    <source>
        <dbReference type="Pfam" id="PF09537"/>
    </source>
</evidence>
<proteinExistence type="predicted"/>
<dbReference type="InterPro" id="IPR019052">
    <property type="entry name" value="DUF2383"/>
</dbReference>
<reference evidence="3" key="1">
    <citation type="submission" date="2016-10" db="EMBL/GenBank/DDBJ databases">
        <authorList>
            <person name="Varghese N."/>
            <person name="Submissions S."/>
        </authorList>
    </citation>
    <scope>NUCLEOTIDE SEQUENCE [LARGE SCALE GENOMIC DNA]</scope>
    <source>
        <strain evidence="3">Jip14</strain>
    </source>
</reference>
<dbReference type="AlphaFoldDB" id="A0A1H7NZK4"/>
<name>A0A1H7NZK4_9SPHI</name>
<organism evidence="2 3">
    <name type="scientific">Parapedobacter koreensis</name>
    <dbReference type="NCBI Taxonomy" id="332977"/>
    <lineage>
        <taxon>Bacteria</taxon>
        <taxon>Pseudomonadati</taxon>
        <taxon>Bacteroidota</taxon>
        <taxon>Sphingobacteriia</taxon>
        <taxon>Sphingobacteriales</taxon>
        <taxon>Sphingobacteriaceae</taxon>
        <taxon>Parapedobacter</taxon>
    </lineage>
</organism>
<dbReference type="Proteomes" id="UP000198916">
    <property type="component" value="Unassembled WGS sequence"/>
</dbReference>
<evidence type="ECO:0000313" key="2">
    <source>
        <dbReference type="EMBL" id="SEL28654.1"/>
    </source>
</evidence>
<sequence>MHFRGKPCNISWQPSREKKMLKTYGQCDMNQLKKTLEVLNDLIEVNGQRIWSYQAVLEGPADKADAELNMVFEQIIGQGQRLQEDLELEFVALAHDLPVKGNPSGTILRTWNIVKSTFAEKDALSISEFFNTGERALLKAYQYAEKQTGIVPSSKDLITRQKNELSMFYRQYKQLYKTHQFA</sequence>
<dbReference type="Gene3D" id="1.20.1260.10">
    <property type="match status" value="1"/>
</dbReference>
<protein>
    <recommendedName>
        <fullName evidence="1">DUF2383 domain-containing protein</fullName>
    </recommendedName>
</protein>
<keyword evidence="3" id="KW-1185">Reference proteome</keyword>
<evidence type="ECO:0000313" key="3">
    <source>
        <dbReference type="Proteomes" id="UP000198916"/>
    </source>
</evidence>
<dbReference type="InterPro" id="IPR012347">
    <property type="entry name" value="Ferritin-like"/>
</dbReference>